<dbReference type="HAMAP" id="MF_01812">
    <property type="entry name" value="Eis"/>
    <property type="match status" value="1"/>
</dbReference>
<dbReference type="RefSeq" id="WP_163819680.1">
    <property type="nucleotide sequence ID" value="NZ_JAAGOB010000008.1"/>
</dbReference>
<dbReference type="Proteomes" id="UP000469185">
    <property type="component" value="Unassembled WGS sequence"/>
</dbReference>
<dbReference type="PANTHER" id="PTHR37817">
    <property type="entry name" value="N-ACETYLTRANSFERASE EIS"/>
    <property type="match status" value="1"/>
</dbReference>
<feature type="active site" description="Proton acceptor; via carboxylate" evidence="4">
    <location>
        <position position="408"/>
    </location>
</feature>
<dbReference type="Pfam" id="PF17668">
    <property type="entry name" value="Acetyltransf_17"/>
    <property type="match status" value="1"/>
</dbReference>
<comment type="caution">
    <text evidence="6">The sequence shown here is derived from an EMBL/GenBank/DDBJ whole genome shotgun (WGS) entry which is preliminary data.</text>
</comment>
<dbReference type="EMBL" id="JAAGOB010000008">
    <property type="protein sequence ID" value="NED96910.1"/>
    <property type="molecule type" value="Genomic_DNA"/>
</dbReference>
<feature type="domain" description="N-acetyltransferase" evidence="5">
    <location>
        <begin position="5"/>
        <end position="163"/>
    </location>
</feature>
<dbReference type="InterPro" id="IPR041380">
    <property type="entry name" value="Acetyltransf_17"/>
</dbReference>
<dbReference type="Gene3D" id="3.30.1050.10">
    <property type="entry name" value="SCP2 sterol-binding domain"/>
    <property type="match status" value="1"/>
</dbReference>
<dbReference type="GO" id="GO:0030649">
    <property type="term" value="P:aminoglycoside antibiotic catabolic process"/>
    <property type="evidence" value="ECO:0007669"/>
    <property type="project" value="TreeGrafter"/>
</dbReference>
<dbReference type="SUPFAM" id="SSF55718">
    <property type="entry name" value="SCP-like"/>
    <property type="match status" value="1"/>
</dbReference>
<dbReference type="CDD" id="cd04301">
    <property type="entry name" value="NAT_SF"/>
    <property type="match status" value="1"/>
</dbReference>
<dbReference type="InterPro" id="IPR022902">
    <property type="entry name" value="NAcTrfase_Eis"/>
</dbReference>
<name>A0A6N9YPP9_9ACTN</name>
<reference evidence="6 7" key="1">
    <citation type="submission" date="2020-02" db="EMBL/GenBank/DDBJ databases">
        <authorList>
            <person name="Li X.-J."/>
            <person name="Feng X.-M."/>
        </authorList>
    </citation>
    <scope>NUCLEOTIDE SEQUENCE [LARGE SCALE GENOMIC DNA]</scope>
    <source>
        <strain evidence="6 7">CGMCC 4.7225</strain>
    </source>
</reference>
<dbReference type="PANTHER" id="PTHR37817:SF1">
    <property type="entry name" value="N-ACETYLTRANSFERASE EIS"/>
    <property type="match status" value="1"/>
</dbReference>
<evidence type="ECO:0000256" key="3">
    <source>
        <dbReference type="ARBA" id="ARBA00023315"/>
    </source>
</evidence>
<evidence type="ECO:0000259" key="5">
    <source>
        <dbReference type="PROSITE" id="PS51186"/>
    </source>
</evidence>
<dbReference type="Gene3D" id="3.40.630.30">
    <property type="match status" value="2"/>
</dbReference>
<dbReference type="SUPFAM" id="SSF55729">
    <property type="entry name" value="Acyl-CoA N-acyltransferases (Nat)"/>
    <property type="match status" value="1"/>
</dbReference>
<dbReference type="AlphaFoldDB" id="A0A6N9YPP9"/>
<comment type="subunit">
    <text evidence="4">Homohexamer; trimer of dimers.</text>
</comment>
<dbReference type="InterPro" id="IPR051554">
    <property type="entry name" value="Acetyltransferase_Eis"/>
</dbReference>
<comment type="similarity">
    <text evidence="1 4">Belongs to the acetyltransferase Eis family.</text>
</comment>
<feature type="binding site" evidence="4">
    <location>
        <begin position="82"/>
        <end position="84"/>
    </location>
    <ligand>
        <name>acetyl-CoA</name>
        <dbReference type="ChEBI" id="CHEBI:57288"/>
    </ligand>
</feature>
<protein>
    <submittedName>
        <fullName evidence="6">GNAT family N-acetyltransferase</fullName>
    </submittedName>
</protein>
<evidence type="ECO:0000313" key="7">
    <source>
        <dbReference type="Proteomes" id="UP000469185"/>
    </source>
</evidence>
<dbReference type="PROSITE" id="PS51186">
    <property type="entry name" value="GNAT"/>
    <property type="match status" value="1"/>
</dbReference>
<dbReference type="Pfam" id="PF13527">
    <property type="entry name" value="Acetyltransf_9"/>
    <property type="match status" value="1"/>
</dbReference>
<feature type="active site" description="Proton donor" evidence="4">
    <location>
        <position position="124"/>
    </location>
</feature>
<accession>A0A6N9YPP9</accession>
<gene>
    <name evidence="6" type="ORF">G1H11_16510</name>
</gene>
<keyword evidence="3 4" id="KW-0012">Acyltransferase</keyword>
<dbReference type="Pfam" id="PF13530">
    <property type="entry name" value="SCP2_2"/>
    <property type="match status" value="1"/>
</dbReference>
<keyword evidence="2 4" id="KW-0808">Transferase</keyword>
<evidence type="ECO:0000256" key="1">
    <source>
        <dbReference type="ARBA" id="ARBA00009213"/>
    </source>
</evidence>
<dbReference type="InterPro" id="IPR036527">
    <property type="entry name" value="SCP2_sterol-bd_dom_sf"/>
</dbReference>
<keyword evidence="7" id="KW-1185">Reference proteome</keyword>
<feature type="binding site" evidence="4">
    <location>
        <begin position="90"/>
        <end position="95"/>
    </location>
    <ligand>
        <name>acetyl-CoA</name>
        <dbReference type="ChEBI" id="CHEBI:57288"/>
    </ligand>
</feature>
<dbReference type="NCBIfam" id="NF002367">
    <property type="entry name" value="PRK01346.1-4"/>
    <property type="match status" value="1"/>
</dbReference>
<evidence type="ECO:0000313" key="6">
    <source>
        <dbReference type="EMBL" id="NED96910.1"/>
    </source>
</evidence>
<sequence length="408" mass="43363">MIADIALRTCTDDDFAAVTALVSGALLMEADDDVLAVRRLVFEPARTHVAVDADRIVAAGGVFTREMTVPGTTLPVAHVTGVGVAPTHRRRGLLTAVMTDLLDTVHTAGAEPIAALWASEGGIYGRYGYGLASWNVGYELLTKETTVPGVTQPGRLREVVPAEERATMAEVLDRARGTYPGVSSRPGGWWQRRTADVVSRRGGWSAERAVLCSGPDGADGYAMWRTKGGWGASGPIGEAMVTEVVAETAEAYAALWRFLVSIDLVRTVRYEFAAVDEPLVHLLDNPGGLVRSTGPGLWVRVVDLPAALAARRYAAPVDVVLEVDDELIPGNAGRWRLVGDRSSATCVLTTASPDLTMDVGVLGSVYLGGVSLRSLSDAGLVREHDAGRVASASAAFGWDRAPRSWEIF</sequence>
<dbReference type="InterPro" id="IPR000182">
    <property type="entry name" value="GNAT_dom"/>
</dbReference>
<feature type="binding site" evidence="4">
    <location>
        <begin position="119"/>
        <end position="120"/>
    </location>
    <ligand>
        <name>acetyl-CoA</name>
        <dbReference type="ChEBI" id="CHEBI:57288"/>
    </ligand>
</feature>
<organism evidence="6 7">
    <name type="scientific">Phytoactinopolyspora alkaliphila</name>
    <dbReference type="NCBI Taxonomy" id="1783498"/>
    <lineage>
        <taxon>Bacteria</taxon>
        <taxon>Bacillati</taxon>
        <taxon>Actinomycetota</taxon>
        <taxon>Actinomycetes</taxon>
        <taxon>Jiangellales</taxon>
        <taxon>Jiangellaceae</taxon>
        <taxon>Phytoactinopolyspora</taxon>
    </lineage>
</organism>
<dbReference type="InterPro" id="IPR016181">
    <property type="entry name" value="Acyl_CoA_acyltransferase"/>
</dbReference>
<evidence type="ECO:0000256" key="2">
    <source>
        <dbReference type="ARBA" id="ARBA00022679"/>
    </source>
</evidence>
<evidence type="ECO:0000256" key="4">
    <source>
        <dbReference type="HAMAP-Rule" id="MF_01812"/>
    </source>
</evidence>
<dbReference type="GO" id="GO:0034069">
    <property type="term" value="F:aminoglycoside N-acetyltransferase activity"/>
    <property type="evidence" value="ECO:0007669"/>
    <property type="project" value="TreeGrafter"/>
</dbReference>
<dbReference type="InterPro" id="IPR025559">
    <property type="entry name" value="Eis_dom"/>
</dbReference>
<proteinExistence type="inferred from homology"/>